<organism evidence="6 7">
    <name type="scientific">Phytoactinopolyspora mesophila</name>
    <dbReference type="NCBI Taxonomy" id="2650750"/>
    <lineage>
        <taxon>Bacteria</taxon>
        <taxon>Bacillati</taxon>
        <taxon>Actinomycetota</taxon>
        <taxon>Actinomycetes</taxon>
        <taxon>Jiangellales</taxon>
        <taxon>Jiangellaceae</taxon>
        <taxon>Phytoactinopolyspora</taxon>
    </lineage>
</organism>
<dbReference type="CDD" id="cd00090">
    <property type="entry name" value="HTH_ARSR"/>
    <property type="match status" value="1"/>
</dbReference>
<name>A0A7K3MAU7_9ACTN</name>
<feature type="region of interest" description="Disordered" evidence="4">
    <location>
        <begin position="19"/>
        <end position="44"/>
    </location>
</feature>
<evidence type="ECO:0000259" key="5">
    <source>
        <dbReference type="Pfam" id="PF12802"/>
    </source>
</evidence>
<accession>A0A7K3MAU7</accession>
<dbReference type="PANTHER" id="PTHR38465:SF2">
    <property type="entry name" value="HTH-TYPE TRANSCRIPTIONAL REGULATOR MMPR5"/>
    <property type="match status" value="1"/>
</dbReference>
<dbReference type="Pfam" id="PF12802">
    <property type="entry name" value="MarR_2"/>
    <property type="match status" value="1"/>
</dbReference>
<dbReference type="EMBL" id="WLZY01000012">
    <property type="protein sequence ID" value="NDL60431.1"/>
    <property type="molecule type" value="Genomic_DNA"/>
</dbReference>
<dbReference type="AlphaFoldDB" id="A0A7K3MAU7"/>
<keyword evidence="7" id="KW-1185">Reference proteome</keyword>
<dbReference type="SUPFAM" id="SSF46785">
    <property type="entry name" value="Winged helix' DNA-binding domain"/>
    <property type="match status" value="1"/>
</dbReference>
<dbReference type="InterPro" id="IPR036388">
    <property type="entry name" value="WH-like_DNA-bd_sf"/>
</dbReference>
<dbReference type="GO" id="GO:0003700">
    <property type="term" value="F:DNA-binding transcription factor activity"/>
    <property type="evidence" value="ECO:0007669"/>
    <property type="project" value="InterPro"/>
</dbReference>
<keyword evidence="1" id="KW-0805">Transcription regulation</keyword>
<keyword evidence="2" id="KW-0238">DNA-binding</keyword>
<evidence type="ECO:0000256" key="1">
    <source>
        <dbReference type="ARBA" id="ARBA00023015"/>
    </source>
</evidence>
<protein>
    <submittedName>
        <fullName evidence="6">MarR family transcriptional regulator</fullName>
    </submittedName>
</protein>
<feature type="domain" description="HTH marR-type" evidence="5">
    <location>
        <begin position="66"/>
        <end position="124"/>
    </location>
</feature>
<sequence length="210" mass="23732">MIREIHKFMNSEYRECMAQDEHSATASRAHRHSQDAQNSGPATAHETDEAWWRVVDRLALVFSDGGLSRMPARVFAFVLVDDDERYTARQLADGLQVSPAAISGALQSLVSVGLLAREREPGSRADVYRVYDGDVWARIMQQREPVTARYESVLREGAAALAPGQGARRLHESAEYMSFMHQTIRQAVMQWHEYRRQLNLDPPAGSRHPS</sequence>
<evidence type="ECO:0000256" key="4">
    <source>
        <dbReference type="SAM" id="MobiDB-lite"/>
    </source>
</evidence>
<proteinExistence type="predicted"/>
<evidence type="ECO:0000313" key="7">
    <source>
        <dbReference type="Proteomes" id="UP000460435"/>
    </source>
</evidence>
<dbReference type="PANTHER" id="PTHR38465">
    <property type="entry name" value="HTH-TYPE TRANSCRIPTIONAL REGULATOR MJ1563-RELATED"/>
    <property type="match status" value="1"/>
</dbReference>
<evidence type="ECO:0000256" key="3">
    <source>
        <dbReference type="ARBA" id="ARBA00023163"/>
    </source>
</evidence>
<reference evidence="6 7" key="1">
    <citation type="submission" date="2019-11" db="EMBL/GenBank/DDBJ databases">
        <authorList>
            <person name="Li X.-J."/>
            <person name="Feng X.-M."/>
        </authorList>
    </citation>
    <scope>NUCLEOTIDE SEQUENCE [LARGE SCALE GENOMIC DNA]</scope>
    <source>
        <strain evidence="6 7">XMNu-373</strain>
    </source>
</reference>
<dbReference type="InterPro" id="IPR036390">
    <property type="entry name" value="WH_DNA-bd_sf"/>
</dbReference>
<dbReference type="Gene3D" id="1.10.10.10">
    <property type="entry name" value="Winged helix-like DNA-binding domain superfamily/Winged helix DNA-binding domain"/>
    <property type="match status" value="1"/>
</dbReference>
<gene>
    <name evidence="6" type="ORF">F7O44_25470</name>
</gene>
<dbReference type="GO" id="GO:0003677">
    <property type="term" value="F:DNA binding"/>
    <property type="evidence" value="ECO:0007669"/>
    <property type="project" value="UniProtKB-KW"/>
</dbReference>
<keyword evidence="3" id="KW-0804">Transcription</keyword>
<dbReference type="Proteomes" id="UP000460435">
    <property type="component" value="Unassembled WGS sequence"/>
</dbReference>
<comment type="caution">
    <text evidence="6">The sequence shown here is derived from an EMBL/GenBank/DDBJ whole genome shotgun (WGS) entry which is preliminary data.</text>
</comment>
<evidence type="ECO:0000313" key="6">
    <source>
        <dbReference type="EMBL" id="NDL60431.1"/>
    </source>
</evidence>
<evidence type="ECO:0000256" key="2">
    <source>
        <dbReference type="ARBA" id="ARBA00023125"/>
    </source>
</evidence>
<dbReference type="InterPro" id="IPR052362">
    <property type="entry name" value="HTH-GbsR_regulator"/>
</dbReference>
<dbReference type="InterPro" id="IPR011991">
    <property type="entry name" value="ArsR-like_HTH"/>
</dbReference>
<dbReference type="InterPro" id="IPR000835">
    <property type="entry name" value="HTH_MarR-typ"/>
</dbReference>